<name>A0A1V6SDQ9_9EURO</name>
<feature type="transmembrane region" description="Helical" evidence="6">
    <location>
        <begin position="263"/>
        <end position="282"/>
    </location>
</feature>
<comment type="subcellular location">
    <subcellularLocation>
        <location evidence="1">Membrane</location>
        <topology evidence="1">Multi-pass membrane protein</topology>
    </subcellularLocation>
</comment>
<dbReference type="Pfam" id="PF13520">
    <property type="entry name" value="AA_permease_2"/>
    <property type="match status" value="1"/>
</dbReference>
<evidence type="ECO:0000256" key="1">
    <source>
        <dbReference type="ARBA" id="ARBA00004141"/>
    </source>
</evidence>
<feature type="transmembrane region" description="Helical" evidence="6">
    <location>
        <begin position="231"/>
        <end position="251"/>
    </location>
</feature>
<keyword evidence="2" id="KW-0813">Transport</keyword>
<dbReference type="EMBL" id="MDYP01000001">
    <property type="protein sequence ID" value="OQE12147.1"/>
    <property type="molecule type" value="Genomic_DNA"/>
</dbReference>
<keyword evidence="4 6" id="KW-1133">Transmembrane helix</keyword>
<feature type="transmembrane region" description="Helical" evidence="6">
    <location>
        <begin position="65"/>
        <end position="83"/>
    </location>
</feature>
<proteinExistence type="predicted"/>
<dbReference type="GO" id="GO:0022857">
    <property type="term" value="F:transmembrane transporter activity"/>
    <property type="evidence" value="ECO:0007669"/>
    <property type="project" value="InterPro"/>
</dbReference>
<dbReference type="PANTHER" id="PTHR45649:SF11">
    <property type="entry name" value="TRANSPORTER, PUTATIVE (EUROFUNG)-RELATED"/>
    <property type="match status" value="1"/>
</dbReference>
<evidence type="ECO:0000313" key="7">
    <source>
        <dbReference type="EMBL" id="OQE12147.1"/>
    </source>
</evidence>
<keyword evidence="5 6" id="KW-0472">Membrane</keyword>
<feature type="transmembrane region" description="Helical" evidence="6">
    <location>
        <begin position="162"/>
        <end position="184"/>
    </location>
</feature>
<evidence type="ECO:0000256" key="2">
    <source>
        <dbReference type="ARBA" id="ARBA00022448"/>
    </source>
</evidence>
<evidence type="ECO:0000256" key="6">
    <source>
        <dbReference type="SAM" id="Phobius"/>
    </source>
</evidence>
<dbReference type="PANTHER" id="PTHR45649">
    <property type="entry name" value="AMINO-ACID PERMEASE BAT1"/>
    <property type="match status" value="1"/>
</dbReference>
<sequence>MEEVEGHGELTNHDIVVKSTASSQPEATKSFSVSDNDILRTQGHEAVLKRSFSIVTSLGFAFKNMTLAIGICTAVPLLAVLMVSMKDMDQVMKAGMPAVELLYQATGSTRVTVALNILWTIIYGACLPPQWVTCGRLAWAFARDRGTPFPDFFDKIDKQLEFPLRTTIASTVFAAIYGLIYLASTTAFNSIITSAVTLLNLSYAIPQAILVTRGRAQCLPKRPHDLGRWGYICNVFAPLWITAVGVMVCFPPNLPVALDSMNYSAPVMVGLFLIILVSWGLIGDEFKGPNIDWEVLNLKNEDISHTPTDIVEPNISL</sequence>
<dbReference type="AlphaFoldDB" id="A0A1V6SDQ9"/>
<dbReference type="Gene3D" id="1.20.1740.10">
    <property type="entry name" value="Amino acid/polyamine transporter I"/>
    <property type="match status" value="1"/>
</dbReference>
<dbReference type="GO" id="GO:0016020">
    <property type="term" value="C:membrane"/>
    <property type="evidence" value="ECO:0007669"/>
    <property type="project" value="UniProtKB-SubCell"/>
</dbReference>
<gene>
    <name evidence="7" type="ORF">PENVUL_c001G10241</name>
</gene>
<evidence type="ECO:0000256" key="4">
    <source>
        <dbReference type="ARBA" id="ARBA00022989"/>
    </source>
</evidence>
<keyword evidence="8" id="KW-1185">Reference proteome</keyword>
<organism evidence="7 8">
    <name type="scientific">Penicillium vulpinum</name>
    <dbReference type="NCBI Taxonomy" id="29845"/>
    <lineage>
        <taxon>Eukaryota</taxon>
        <taxon>Fungi</taxon>
        <taxon>Dikarya</taxon>
        <taxon>Ascomycota</taxon>
        <taxon>Pezizomycotina</taxon>
        <taxon>Eurotiomycetes</taxon>
        <taxon>Eurotiomycetidae</taxon>
        <taxon>Eurotiales</taxon>
        <taxon>Aspergillaceae</taxon>
        <taxon>Penicillium</taxon>
    </lineage>
</organism>
<keyword evidence="3 6" id="KW-0812">Transmembrane</keyword>
<protein>
    <recommendedName>
        <fullName evidence="9">Amino acid permease/ SLC12A domain-containing protein</fullName>
    </recommendedName>
</protein>
<dbReference type="Proteomes" id="UP000191518">
    <property type="component" value="Unassembled WGS sequence"/>
</dbReference>
<feature type="transmembrane region" description="Helical" evidence="6">
    <location>
        <begin position="190"/>
        <end position="211"/>
    </location>
</feature>
<reference evidence="8" key="1">
    <citation type="journal article" date="2017" name="Nat. Microbiol.">
        <title>Global analysis of biosynthetic gene clusters reveals vast potential of secondary metabolite production in Penicillium species.</title>
        <authorList>
            <person name="Nielsen J.C."/>
            <person name="Grijseels S."/>
            <person name="Prigent S."/>
            <person name="Ji B."/>
            <person name="Dainat J."/>
            <person name="Nielsen K.F."/>
            <person name="Frisvad J.C."/>
            <person name="Workman M."/>
            <person name="Nielsen J."/>
        </authorList>
    </citation>
    <scope>NUCLEOTIDE SEQUENCE [LARGE SCALE GENOMIC DNA]</scope>
    <source>
        <strain evidence="8">IBT 29486</strain>
    </source>
</reference>
<evidence type="ECO:0000256" key="3">
    <source>
        <dbReference type="ARBA" id="ARBA00022692"/>
    </source>
</evidence>
<comment type="caution">
    <text evidence="7">The sequence shown here is derived from an EMBL/GenBank/DDBJ whole genome shotgun (WGS) entry which is preliminary data.</text>
</comment>
<dbReference type="STRING" id="29845.A0A1V6SDQ9"/>
<evidence type="ECO:0000256" key="5">
    <source>
        <dbReference type="ARBA" id="ARBA00023136"/>
    </source>
</evidence>
<accession>A0A1V6SDQ9</accession>
<evidence type="ECO:0008006" key="9">
    <source>
        <dbReference type="Google" id="ProtNLM"/>
    </source>
</evidence>
<dbReference type="InterPro" id="IPR002293">
    <property type="entry name" value="AA/rel_permease1"/>
</dbReference>
<evidence type="ECO:0000313" key="8">
    <source>
        <dbReference type="Proteomes" id="UP000191518"/>
    </source>
</evidence>